<dbReference type="Pfam" id="PF12833">
    <property type="entry name" value="HTH_18"/>
    <property type="match status" value="1"/>
</dbReference>
<dbReference type="PROSITE" id="PS00041">
    <property type="entry name" value="HTH_ARAC_FAMILY_1"/>
    <property type="match status" value="1"/>
</dbReference>
<keyword evidence="4" id="KW-1133">Transmembrane helix</keyword>
<dbReference type="PRINTS" id="PR00032">
    <property type="entry name" value="HTHARAC"/>
</dbReference>
<dbReference type="SUPFAM" id="SSF46689">
    <property type="entry name" value="Homeodomain-like"/>
    <property type="match status" value="1"/>
</dbReference>
<dbReference type="InterPro" id="IPR020449">
    <property type="entry name" value="Tscrpt_reg_AraC-type_HTH"/>
</dbReference>
<keyword evidence="2" id="KW-0238">DNA-binding</keyword>
<keyword evidence="4" id="KW-0472">Membrane</keyword>
<sequence length="348" mass="38729">MTIIELIESSMRGGAAALCMALILQLLARRPITAAAAFGSLFLAGAAVYSVVALPIVREAMGLYIIPFKMLGMLSPAFFWLFIEALHDDHYRWRWYKSVPLILIGTLYLICIPFPPIAIYAKTLQVIIVTLLMGWTIHRVRCCYRDDLVASRRHFGRAMRVLVPLIGIAIIGIEILETIEIQHAVARLTVASAILGVGIILVISVLTLRQSLLPISTSAQNLTLNTEELSAADRIDLGRLRDLMEEGAYLHSGLSIGQLATQMNIPEHRLRKLINNGLGYRNFAAFINDHRIADAKKRLAEPSFAREQITSLAFDLGYTSLAPFNRAFRERTGQSPTEFREQSLTQTA</sequence>
<evidence type="ECO:0000256" key="4">
    <source>
        <dbReference type="SAM" id="Phobius"/>
    </source>
</evidence>
<comment type="caution">
    <text evidence="6">The sequence shown here is derived from an EMBL/GenBank/DDBJ whole genome shotgun (WGS) entry which is preliminary data.</text>
</comment>
<feature type="transmembrane region" description="Helical" evidence="4">
    <location>
        <begin position="95"/>
        <end position="111"/>
    </location>
</feature>
<keyword evidence="7" id="KW-1185">Reference proteome</keyword>
<dbReference type="Proteomes" id="UP001477870">
    <property type="component" value="Unassembled WGS sequence"/>
</dbReference>
<feature type="domain" description="HTH araC/xylS-type" evidence="5">
    <location>
        <begin position="238"/>
        <end position="342"/>
    </location>
</feature>
<evidence type="ECO:0000259" key="5">
    <source>
        <dbReference type="PROSITE" id="PS01124"/>
    </source>
</evidence>
<keyword evidence="1" id="KW-0805">Transcription regulation</keyword>
<evidence type="ECO:0000313" key="7">
    <source>
        <dbReference type="Proteomes" id="UP001477870"/>
    </source>
</evidence>
<feature type="transmembrane region" description="Helical" evidence="4">
    <location>
        <begin position="188"/>
        <end position="208"/>
    </location>
</feature>
<evidence type="ECO:0000256" key="2">
    <source>
        <dbReference type="ARBA" id="ARBA00023125"/>
    </source>
</evidence>
<evidence type="ECO:0000256" key="1">
    <source>
        <dbReference type="ARBA" id="ARBA00023015"/>
    </source>
</evidence>
<feature type="transmembrane region" description="Helical" evidence="4">
    <location>
        <begin position="158"/>
        <end position="176"/>
    </location>
</feature>
<reference evidence="6 7" key="1">
    <citation type="submission" date="2024-03" db="EMBL/GenBank/DDBJ databases">
        <title>Community enrichment and isolation of bacterial strains for fucoidan degradation.</title>
        <authorList>
            <person name="Sichert A."/>
        </authorList>
    </citation>
    <scope>NUCLEOTIDE SEQUENCE [LARGE SCALE GENOMIC DNA]</scope>
    <source>
        <strain evidence="6 7">AS62</strain>
    </source>
</reference>
<keyword evidence="4" id="KW-0812">Transmembrane</keyword>
<feature type="transmembrane region" description="Helical" evidence="4">
    <location>
        <begin position="63"/>
        <end position="83"/>
    </location>
</feature>
<dbReference type="InterPro" id="IPR009057">
    <property type="entry name" value="Homeodomain-like_sf"/>
</dbReference>
<dbReference type="InterPro" id="IPR018062">
    <property type="entry name" value="HTH_AraC-typ_CS"/>
</dbReference>
<dbReference type="PROSITE" id="PS01124">
    <property type="entry name" value="HTH_ARAC_FAMILY_2"/>
    <property type="match status" value="1"/>
</dbReference>
<keyword evidence="3" id="KW-0804">Transcription</keyword>
<evidence type="ECO:0000313" key="6">
    <source>
        <dbReference type="EMBL" id="MEM5501095.1"/>
    </source>
</evidence>
<gene>
    <name evidence="6" type="ORF">WNY59_05795</name>
</gene>
<dbReference type="RefSeq" id="WP_342847583.1">
    <property type="nucleotide sequence ID" value="NZ_JBBMQO010000003.1"/>
</dbReference>
<feature type="transmembrane region" description="Helical" evidence="4">
    <location>
        <begin position="12"/>
        <end position="28"/>
    </location>
</feature>
<dbReference type="InterPro" id="IPR018060">
    <property type="entry name" value="HTH_AraC"/>
</dbReference>
<protein>
    <submittedName>
        <fullName evidence="6">AraC family transcriptional regulator</fullName>
    </submittedName>
</protein>
<dbReference type="EMBL" id="JBBMQO010000003">
    <property type="protein sequence ID" value="MEM5501095.1"/>
    <property type="molecule type" value="Genomic_DNA"/>
</dbReference>
<dbReference type="Gene3D" id="1.10.10.60">
    <property type="entry name" value="Homeodomain-like"/>
    <property type="match status" value="1"/>
</dbReference>
<dbReference type="PANTHER" id="PTHR43280:SF29">
    <property type="entry name" value="ARAC-FAMILY TRANSCRIPTIONAL REGULATOR"/>
    <property type="match status" value="1"/>
</dbReference>
<proteinExistence type="predicted"/>
<accession>A0ABU9T5I3</accession>
<evidence type="ECO:0000256" key="3">
    <source>
        <dbReference type="ARBA" id="ARBA00023163"/>
    </source>
</evidence>
<organism evidence="6 7">
    <name type="scientific">Ahrensia kielensis</name>
    <dbReference type="NCBI Taxonomy" id="76980"/>
    <lineage>
        <taxon>Bacteria</taxon>
        <taxon>Pseudomonadati</taxon>
        <taxon>Pseudomonadota</taxon>
        <taxon>Alphaproteobacteria</taxon>
        <taxon>Hyphomicrobiales</taxon>
        <taxon>Ahrensiaceae</taxon>
        <taxon>Ahrensia</taxon>
    </lineage>
</organism>
<name>A0ABU9T5I3_9HYPH</name>
<feature type="transmembrane region" description="Helical" evidence="4">
    <location>
        <begin position="35"/>
        <end position="57"/>
    </location>
</feature>
<dbReference type="SMART" id="SM00342">
    <property type="entry name" value="HTH_ARAC"/>
    <property type="match status" value="1"/>
</dbReference>
<dbReference type="PANTHER" id="PTHR43280">
    <property type="entry name" value="ARAC-FAMILY TRANSCRIPTIONAL REGULATOR"/>
    <property type="match status" value="1"/>
</dbReference>